<accession>A0A7G3B6N4</accession>
<sequence>MREAIQHLVFFSREYPLLFVCTIAIILTTAFPITLFFLFIMCSVIFGFTGLVLIEGALITTGSLVVCGFIGSLLVILLVATASLLVGYFGFSQVYNLF</sequence>
<evidence type="ECO:0000313" key="2">
    <source>
        <dbReference type="EMBL" id="MBC1180404.1"/>
    </source>
</evidence>
<keyword evidence="1" id="KW-0472">Membrane</keyword>
<keyword evidence="1" id="KW-1133">Transmembrane helix</keyword>
<feature type="transmembrane region" description="Helical" evidence="1">
    <location>
        <begin position="66"/>
        <end position="91"/>
    </location>
</feature>
<dbReference type="Pfam" id="PF16015">
    <property type="entry name" value="Promethin"/>
    <property type="match status" value="1"/>
</dbReference>
<feature type="transmembrane region" description="Helical" evidence="1">
    <location>
        <begin position="7"/>
        <end position="27"/>
    </location>
</feature>
<keyword evidence="1" id="KW-0812">Transmembrane</keyword>
<dbReference type="AlphaFoldDB" id="A0A7G3B6N4"/>
<reference evidence="2" key="1">
    <citation type="journal article" date="2020" name="BMC">
        <title>Leishmania infection induces a limited differential gene expression in the sand fly midgut.</title>
        <authorList>
            <person name="Coutinho-Abreu I.V."/>
            <person name="Serafim T.D."/>
            <person name="Meneses C."/>
            <person name="Kamhawi S."/>
            <person name="Oliveira F."/>
            <person name="Valenzuela J.G."/>
        </authorList>
    </citation>
    <scope>NUCLEOTIDE SEQUENCE</scope>
    <source>
        <strain evidence="2">Jacobina</strain>
        <tissue evidence="2">Midgut</tissue>
    </source>
</reference>
<organism evidence="2">
    <name type="scientific">Lutzomyia longipalpis</name>
    <name type="common">Sand fly</name>
    <dbReference type="NCBI Taxonomy" id="7200"/>
    <lineage>
        <taxon>Eukaryota</taxon>
        <taxon>Metazoa</taxon>
        <taxon>Ecdysozoa</taxon>
        <taxon>Arthropoda</taxon>
        <taxon>Hexapoda</taxon>
        <taxon>Insecta</taxon>
        <taxon>Pterygota</taxon>
        <taxon>Neoptera</taxon>
        <taxon>Endopterygota</taxon>
        <taxon>Diptera</taxon>
        <taxon>Nematocera</taxon>
        <taxon>Psychodoidea</taxon>
        <taxon>Psychodidae</taxon>
        <taxon>Lutzomyia</taxon>
        <taxon>Lutzomyia</taxon>
    </lineage>
</organism>
<protein>
    <submittedName>
        <fullName evidence="2">Uncharacterized protein</fullName>
    </submittedName>
</protein>
<dbReference type="VEuPathDB" id="VectorBase:LLONM1_004234"/>
<proteinExistence type="predicted"/>
<name>A0A7G3B6N4_LUTLO</name>
<dbReference type="EMBL" id="GITU01011701">
    <property type="protein sequence ID" value="MBC1180404.1"/>
    <property type="molecule type" value="Transcribed_RNA"/>
</dbReference>
<evidence type="ECO:0000256" key="1">
    <source>
        <dbReference type="SAM" id="Phobius"/>
    </source>
</evidence>